<dbReference type="Proteomes" id="UP000016928">
    <property type="component" value="Unassembled WGS sequence"/>
</dbReference>
<evidence type="ECO:0008006" key="4">
    <source>
        <dbReference type="Google" id="ProtNLM"/>
    </source>
</evidence>
<feature type="region of interest" description="Disordered" evidence="1">
    <location>
        <begin position="1"/>
        <end position="43"/>
    </location>
</feature>
<organism evidence="2 3">
    <name type="scientific">Fusarium oxysporum f. sp. cubense (strain race 1)</name>
    <name type="common">Panama disease fungus</name>
    <dbReference type="NCBI Taxonomy" id="1229664"/>
    <lineage>
        <taxon>Eukaryota</taxon>
        <taxon>Fungi</taxon>
        <taxon>Dikarya</taxon>
        <taxon>Ascomycota</taxon>
        <taxon>Pezizomycotina</taxon>
        <taxon>Sordariomycetes</taxon>
        <taxon>Hypocreomycetidae</taxon>
        <taxon>Hypocreales</taxon>
        <taxon>Nectriaceae</taxon>
        <taxon>Fusarium</taxon>
        <taxon>Fusarium oxysporum species complex</taxon>
    </lineage>
</organism>
<dbReference type="VEuPathDB" id="FungiDB:FOC1_g10001962"/>
<feature type="region of interest" description="Disordered" evidence="1">
    <location>
        <begin position="346"/>
        <end position="366"/>
    </location>
</feature>
<feature type="region of interest" description="Disordered" evidence="1">
    <location>
        <begin position="238"/>
        <end position="272"/>
    </location>
</feature>
<dbReference type="OrthoDB" id="5244857at2759"/>
<dbReference type="AlphaFoldDB" id="N4TTD5"/>
<dbReference type="HOGENOM" id="CLU_426432_0_0_1"/>
<feature type="region of interest" description="Disordered" evidence="1">
    <location>
        <begin position="516"/>
        <end position="535"/>
    </location>
</feature>
<feature type="region of interest" description="Disordered" evidence="1">
    <location>
        <begin position="131"/>
        <end position="161"/>
    </location>
</feature>
<feature type="compositionally biased region" description="Basic and acidic residues" evidence="1">
    <location>
        <begin position="1"/>
        <end position="28"/>
    </location>
</feature>
<evidence type="ECO:0000313" key="3">
    <source>
        <dbReference type="Proteomes" id="UP000016928"/>
    </source>
</evidence>
<feature type="compositionally biased region" description="Basic residues" evidence="1">
    <location>
        <begin position="256"/>
        <end position="268"/>
    </location>
</feature>
<feature type="region of interest" description="Disordered" evidence="1">
    <location>
        <begin position="90"/>
        <end position="115"/>
    </location>
</feature>
<reference evidence="3" key="2">
    <citation type="journal article" date="2014" name="PLoS ONE">
        <title>Genome and Transcriptome Analysis of the Fungal Pathogen Fusarium oxysporum f. sp. cubense Causing Banana Vascular Wilt Disease.</title>
        <authorList>
            <person name="Guo L."/>
            <person name="Han L."/>
            <person name="Yang L."/>
            <person name="Zeng H."/>
            <person name="Fan D."/>
            <person name="Zhu Y."/>
            <person name="Feng Y."/>
            <person name="Wang G."/>
            <person name="Peng C."/>
            <person name="Jiang X."/>
            <person name="Zhou D."/>
            <person name="Ni P."/>
            <person name="Liang C."/>
            <person name="Liu L."/>
            <person name="Wang J."/>
            <person name="Mao C."/>
            <person name="Fang X."/>
            <person name="Peng M."/>
            <person name="Huang J."/>
        </authorList>
    </citation>
    <scope>NUCLEOTIDE SEQUENCE [LARGE SCALE GENOMIC DNA]</scope>
    <source>
        <strain evidence="3">race 1</strain>
    </source>
</reference>
<dbReference type="EMBL" id="KB730453">
    <property type="protein sequence ID" value="ENH66054.1"/>
    <property type="molecule type" value="Genomic_DNA"/>
</dbReference>
<sequence>MSIRPLVDRRVGSKSLSGEHSDSLHTDKLSTPPWTPPTSISGSPVVDIEGVATFPGLQNLDSAQGNFSIKLPSLAEFDQDVQALIRAHGPMETSTPPSETHGRSTEGSASPRRCPFSAGCSPYPGKGLCGRPDARFGNDDSTSSRQGLLGSSYYPSPPPERKIRHINQKYTSKERDFIIALRERNMNWGCIKQEFAARFGNAPERTIQGLQAFYYRTNRPISTMPLSTGFRKHLRWRSRESTPTLSQHSLPDRRTSVAKRSQRKKKNLIGHPISKMEIGAPRWTLTDSMTNVLTDQRFRGIETDERLETDPIVMLPETQEAAQQLNEGAMRKPCFIGSVSPVASTESYESIPRGKDKDDISPESLPRLIPKDSVRLSAEHVQRLPPPPDITVTAADRTEIKPLSDVPAFVTANMKSRKDDKCIYLMSTPYTLTQPSFRHGPIVLSKADVGRGIETLDDTLDWEAFQIAIQGGVGDFFQDISKEQDEEEMEEIISWFDTFGFETHGVLVTEDVPELEFEPGPSMRPSSDSTLSSTPSTIDIDNNLPIPVGAEFPSGFWNALEPGQAFEKVKFSKNTGLKRWLCEGGPKRPSFHSSDESLPPSPMMPLMVDDESPLSDRVPMGCNLGHDLGDFLKWQEENIVYV</sequence>
<evidence type="ECO:0000256" key="1">
    <source>
        <dbReference type="SAM" id="MobiDB-lite"/>
    </source>
</evidence>
<reference evidence="3" key="1">
    <citation type="submission" date="2012-09" db="EMBL/GenBank/DDBJ databases">
        <title>Genome sequencing and comparative transcriptomics of race 1 and race 4 of banana pathogen: Fusarium oxysporum f. sp. cubense.</title>
        <authorList>
            <person name="Fang X."/>
            <person name="Huang J."/>
        </authorList>
    </citation>
    <scope>NUCLEOTIDE SEQUENCE [LARGE SCALE GENOMIC DNA]</scope>
    <source>
        <strain evidence="3">race 1</strain>
    </source>
</reference>
<name>N4TTD5_FUSC1</name>
<evidence type="ECO:0000313" key="2">
    <source>
        <dbReference type="EMBL" id="ENH66054.1"/>
    </source>
</evidence>
<accession>N4TTD5</accession>
<proteinExistence type="predicted"/>
<dbReference type="STRING" id="1229664.N4TTD5"/>
<gene>
    <name evidence="2" type="ORF">FOC1_g10001962</name>
</gene>
<protein>
    <recommendedName>
        <fullName evidence="4">Myb-like domain-containing protein</fullName>
    </recommendedName>
</protein>
<feature type="compositionally biased region" description="Low complexity" evidence="1">
    <location>
        <begin position="521"/>
        <end position="535"/>
    </location>
</feature>